<dbReference type="AlphaFoldDB" id="A0A552H7D1"/>
<accession>A0A552H7D1</accession>
<sequence>MSIFASLCARVRGFVQGKVIDKAANLPDITLFDNPDLLNLIKLRKKGLNPLEELSLELLIFDEPTAYLILNPV</sequence>
<gene>
    <name evidence="1" type="ORF">EWV77_23035</name>
</gene>
<evidence type="ECO:0000313" key="2">
    <source>
        <dbReference type="Proteomes" id="UP000320674"/>
    </source>
</evidence>
<name>A0A552H7D1_MICVR</name>
<reference evidence="1 2" key="1">
    <citation type="submission" date="2019-01" db="EMBL/GenBank/DDBJ databases">
        <title>Coherence of Microcystis species and biogeography revealed through population genomics.</title>
        <authorList>
            <person name="Perez-Carrascal O.M."/>
            <person name="Terrat Y."/>
            <person name="Giani A."/>
            <person name="Fortin N."/>
            <person name="Tromas N."/>
            <person name="Shapiro B.J."/>
        </authorList>
    </citation>
    <scope>NUCLEOTIDE SEQUENCE [LARGE SCALE GENOMIC DNA]</scope>
    <source>
        <strain evidence="1">Mv_BB_P_19951000_S68D</strain>
    </source>
</reference>
<evidence type="ECO:0000313" key="1">
    <source>
        <dbReference type="EMBL" id="TRU67155.1"/>
    </source>
</evidence>
<proteinExistence type="predicted"/>
<dbReference type="Proteomes" id="UP000320674">
    <property type="component" value="Unassembled WGS sequence"/>
</dbReference>
<organism evidence="1 2">
    <name type="scientific">Microcystis viridis Mv_BB_P_19951000_S68D</name>
    <dbReference type="NCBI Taxonomy" id="2486270"/>
    <lineage>
        <taxon>Bacteria</taxon>
        <taxon>Bacillati</taxon>
        <taxon>Cyanobacteriota</taxon>
        <taxon>Cyanophyceae</taxon>
        <taxon>Oscillatoriophycideae</taxon>
        <taxon>Chroococcales</taxon>
        <taxon>Microcystaceae</taxon>
        <taxon>Microcystis</taxon>
    </lineage>
</organism>
<protein>
    <submittedName>
        <fullName evidence="1">Uncharacterized protein</fullName>
    </submittedName>
</protein>
<dbReference type="EMBL" id="SFAZ01000324">
    <property type="protein sequence ID" value="TRU67155.1"/>
    <property type="molecule type" value="Genomic_DNA"/>
</dbReference>
<comment type="caution">
    <text evidence="1">The sequence shown here is derived from an EMBL/GenBank/DDBJ whole genome shotgun (WGS) entry which is preliminary data.</text>
</comment>